<gene>
    <name evidence="2" type="ORF">PM001_LOCUS2775</name>
</gene>
<dbReference type="Proteomes" id="UP001162060">
    <property type="component" value="Unassembled WGS sequence"/>
</dbReference>
<feature type="compositionally biased region" description="Low complexity" evidence="1">
    <location>
        <begin position="15"/>
        <end position="27"/>
    </location>
</feature>
<dbReference type="EMBL" id="CAKLBY020000028">
    <property type="protein sequence ID" value="CAK7903769.1"/>
    <property type="molecule type" value="Genomic_DNA"/>
</dbReference>
<dbReference type="AlphaFoldDB" id="A0AAV1T8W3"/>
<accession>A0AAV1T8W3</accession>
<sequence>MKTNAEEGFFRRAKSTSAKAAQTAVTTGGDPTPKLTGADSTGDEVDRVVTTASSAFTTMTNLNKRRRQAMLRLRPPMQRPLMRVQMVA</sequence>
<evidence type="ECO:0000313" key="3">
    <source>
        <dbReference type="Proteomes" id="UP001162060"/>
    </source>
</evidence>
<reference evidence="2" key="1">
    <citation type="submission" date="2024-01" db="EMBL/GenBank/DDBJ databases">
        <authorList>
            <person name="Webb A."/>
        </authorList>
    </citation>
    <scope>NUCLEOTIDE SEQUENCE</scope>
    <source>
        <strain evidence="2">Pm1</strain>
    </source>
</reference>
<feature type="region of interest" description="Disordered" evidence="1">
    <location>
        <begin position="1"/>
        <end position="43"/>
    </location>
</feature>
<organism evidence="2 3">
    <name type="scientific">Peronospora matthiolae</name>
    <dbReference type="NCBI Taxonomy" id="2874970"/>
    <lineage>
        <taxon>Eukaryota</taxon>
        <taxon>Sar</taxon>
        <taxon>Stramenopiles</taxon>
        <taxon>Oomycota</taxon>
        <taxon>Peronosporomycetes</taxon>
        <taxon>Peronosporales</taxon>
        <taxon>Peronosporaceae</taxon>
        <taxon>Peronospora</taxon>
    </lineage>
</organism>
<feature type="compositionally biased region" description="Basic and acidic residues" evidence="1">
    <location>
        <begin position="1"/>
        <end position="10"/>
    </location>
</feature>
<evidence type="ECO:0000313" key="2">
    <source>
        <dbReference type="EMBL" id="CAK7903769.1"/>
    </source>
</evidence>
<name>A0AAV1T8W3_9STRA</name>
<comment type="caution">
    <text evidence="2">The sequence shown here is derived from an EMBL/GenBank/DDBJ whole genome shotgun (WGS) entry which is preliminary data.</text>
</comment>
<evidence type="ECO:0000256" key="1">
    <source>
        <dbReference type="SAM" id="MobiDB-lite"/>
    </source>
</evidence>
<proteinExistence type="predicted"/>
<protein>
    <submittedName>
        <fullName evidence="2">Uncharacterized protein</fullName>
    </submittedName>
</protein>